<evidence type="ECO:0000313" key="3">
    <source>
        <dbReference type="Proteomes" id="UP000277580"/>
    </source>
</evidence>
<gene>
    <name evidence="2" type="ORF">P167DRAFT_563012</name>
</gene>
<evidence type="ECO:0000313" key="2">
    <source>
        <dbReference type="EMBL" id="RPB15368.1"/>
    </source>
</evidence>
<dbReference type="OrthoDB" id="5384756at2759"/>
<dbReference type="AlphaFoldDB" id="A0A3N4L0X2"/>
<dbReference type="InParanoid" id="A0A3N4L0X2"/>
<feature type="compositionally biased region" description="Pro residues" evidence="1">
    <location>
        <begin position="100"/>
        <end position="111"/>
    </location>
</feature>
<evidence type="ECO:0000256" key="1">
    <source>
        <dbReference type="SAM" id="MobiDB-lite"/>
    </source>
</evidence>
<feature type="region of interest" description="Disordered" evidence="1">
    <location>
        <begin position="212"/>
        <end position="261"/>
    </location>
</feature>
<dbReference type="STRING" id="1392247.A0A3N4L0X2"/>
<feature type="compositionally biased region" description="Acidic residues" evidence="1">
    <location>
        <begin position="244"/>
        <end position="254"/>
    </location>
</feature>
<dbReference type="EMBL" id="ML119113">
    <property type="protein sequence ID" value="RPB15368.1"/>
    <property type="molecule type" value="Genomic_DNA"/>
</dbReference>
<proteinExistence type="predicted"/>
<reference evidence="2 3" key="1">
    <citation type="journal article" date="2018" name="Nat. Ecol. Evol.">
        <title>Pezizomycetes genomes reveal the molecular basis of ectomycorrhizal truffle lifestyle.</title>
        <authorList>
            <person name="Murat C."/>
            <person name="Payen T."/>
            <person name="Noel B."/>
            <person name="Kuo A."/>
            <person name="Morin E."/>
            <person name="Chen J."/>
            <person name="Kohler A."/>
            <person name="Krizsan K."/>
            <person name="Balestrini R."/>
            <person name="Da Silva C."/>
            <person name="Montanini B."/>
            <person name="Hainaut M."/>
            <person name="Levati E."/>
            <person name="Barry K.W."/>
            <person name="Belfiori B."/>
            <person name="Cichocki N."/>
            <person name="Clum A."/>
            <person name="Dockter R.B."/>
            <person name="Fauchery L."/>
            <person name="Guy J."/>
            <person name="Iotti M."/>
            <person name="Le Tacon F."/>
            <person name="Lindquist E.A."/>
            <person name="Lipzen A."/>
            <person name="Malagnac F."/>
            <person name="Mello A."/>
            <person name="Molinier V."/>
            <person name="Miyauchi S."/>
            <person name="Poulain J."/>
            <person name="Riccioni C."/>
            <person name="Rubini A."/>
            <person name="Sitrit Y."/>
            <person name="Splivallo R."/>
            <person name="Traeger S."/>
            <person name="Wang M."/>
            <person name="Zifcakova L."/>
            <person name="Wipf D."/>
            <person name="Zambonelli A."/>
            <person name="Paolocci F."/>
            <person name="Nowrousian M."/>
            <person name="Ottonello S."/>
            <person name="Baldrian P."/>
            <person name="Spatafora J.W."/>
            <person name="Henrissat B."/>
            <person name="Nagy L.G."/>
            <person name="Aury J.M."/>
            <person name="Wincker P."/>
            <person name="Grigoriev I.V."/>
            <person name="Bonfante P."/>
            <person name="Martin F.M."/>
        </authorList>
    </citation>
    <scope>NUCLEOTIDE SEQUENCE [LARGE SCALE GENOMIC DNA]</scope>
    <source>
        <strain evidence="2 3">CCBAS932</strain>
    </source>
</reference>
<feature type="region of interest" description="Disordered" evidence="1">
    <location>
        <begin position="140"/>
        <end position="160"/>
    </location>
</feature>
<feature type="region of interest" description="Disordered" evidence="1">
    <location>
        <begin position="93"/>
        <end position="114"/>
    </location>
</feature>
<feature type="compositionally biased region" description="Basic and acidic residues" evidence="1">
    <location>
        <begin position="230"/>
        <end position="243"/>
    </location>
</feature>
<protein>
    <submittedName>
        <fullName evidence="2">Uncharacterized protein</fullName>
    </submittedName>
</protein>
<dbReference type="Proteomes" id="UP000277580">
    <property type="component" value="Unassembled WGS sequence"/>
</dbReference>
<organism evidence="2 3">
    <name type="scientific">Morchella conica CCBAS932</name>
    <dbReference type="NCBI Taxonomy" id="1392247"/>
    <lineage>
        <taxon>Eukaryota</taxon>
        <taxon>Fungi</taxon>
        <taxon>Dikarya</taxon>
        <taxon>Ascomycota</taxon>
        <taxon>Pezizomycotina</taxon>
        <taxon>Pezizomycetes</taxon>
        <taxon>Pezizales</taxon>
        <taxon>Morchellaceae</taxon>
        <taxon>Morchella</taxon>
    </lineage>
</organism>
<accession>A0A3N4L0X2</accession>
<keyword evidence="3" id="KW-1185">Reference proteome</keyword>
<sequence length="354" mass="38983">MNTLNTINPHYHMPHRAPVPAPFPAYPITHMPRRMLPTGDCGFVVYCADPLPPFVFNAAQSVRCQCRSYWPNPHTPDLCACGHHACYHSNTQQQSTTTVPPAPTPAPPAPSSPSSVLTMGAVANLMKRISRLEQELEAQRERELKRESQSRSRSGPEMKEVVCGLRGIDEKVDELLERMDEAEERLSGTERIGVEFEGRLNELEVRADEIEDDVTGLVRQDEEDEEDEERERLEKKETRRNMEIDAESESDSESETGRNAAVKVEPVTATSTGGRIAEKIAEKIVDTKAAAAATTAAKGAAITTACIILAQPPFNKTFSLKRRSSDSNLLLVEHSSHPAAKRIRCQSSGGSISA</sequence>
<name>A0A3N4L0X2_9PEZI</name>